<proteinExistence type="predicted"/>
<evidence type="ECO:0000313" key="3">
    <source>
        <dbReference type="WBParaSite" id="nRc.2.0.1.t33971-RA"/>
    </source>
</evidence>
<protein>
    <submittedName>
        <fullName evidence="3">Uncharacterized protein</fullName>
    </submittedName>
</protein>
<reference evidence="3" key="1">
    <citation type="submission" date="2022-11" db="UniProtKB">
        <authorList>
            <consortium name="WormBaseParasite"/>
        </authorList>
    </citation>
    <scope>IDENTIFICATION</scope>
</reference>
<name>A0A915K5H4_ROMCU</name>
<dbReference type="Proteomes" id="UP000887565">
    <property type="component" value="Unplaced"/>
</dbReference>
<accession>A0A915K5H4</accession>
<dbReference type="WBParaSite" id="nRc.2.0.1.t33971-RA">
    <property type="protein sequence ID" value="nRc.2.0.1.t33971-RA"/>
    <property type="gene ID" value="nRc.2.0.1.g33971"/>
</dbReference>
<dbReference type="AlphaFoldDB" id="A0A915K5H4"/>
<evidence type="ECO:0000256" key="1">
    <source>
        <dbReference type="SAM" id="Coils"/>
    </source>
</evidence>
<evidence type="ECO:0000313" key="2">
    <source>
        <dbReference type="Proteomes" id="UP000887565"/>
    </source>
</evidence>
<feature type="coiled-coil region" evidence="1">
    <location>
        <begin position="26"/>
        <end position="57"/>
    </location>
</feature>
<keyword evidence="2" id="KW-1185">Reference proteome</keyword>
<organism evidence="2 3">
    <name type="scientific">Romanomermis culicivorax</name>
    <name type="common">Nematode worm</name>
    <dbReference type="NCBI Taxonomy" id="13658"/>
    <lineage>
        <taxon>Eukaryota</taxon>
        <taxon>Metazoa</taxon>
        <taxon>Ecdysozoa</taxon>
        <taxon>Nematoda</taxon>
        <taxon>Enoplea</taxon>
        <taxon>Dorylaimia</taxon>
        <taxon>Mermithida</taxon>
        <taxon>Mermithoidea</taxon>
        <taxon>Mermithidae</taxon>
        <taxon>Romanomermis</taxon>
    </lineage>
</organism>
<sequence length="70" mass="7882">MRGDAEKLDFEDDACAPVNANAKFVKKRLQSAAATTLEEIDDAVERSHRNLNRLMDEVTKYTSPQSTPDR</sequence>
<keyword evidence="1" id="KW-0175">Coiled coil</keyword>